<keyword evidence="3" id="KW-0378">Hydrolase</keyword>
<sequence>MKYVLSTAVAGLLSLSGWSLAQSQPQQAQQLQQKQTQVRAQTPAAPAAASSATTSHTQQQVTRFLWANATVYFLLTDRFLNTNPRNDHAYGRRDDGAALRSFMGGDLAGVTRKIKEGYFNALGVNALWITPPVEQVHGATDEGSGRSYGFHGYWAKDFTRLDASLGSEQDLRELVDTAHRHGIRILLDVVMNHTGPATERDALWPDSWVRLDPVCTYQDVPSTVSCALVKGLPDLKTEVMTDVSLPAVLVEKWKAEGRYEQEVRELDTFFARTGLPRAPRYYLMKWHTDWVRRFGIDGFRADTVKHTEPELWKELKALASEAHSDWKRSNPAKVYFDEPFYMTAEVYGYSLQQGQQFRMDGGSQINYFQYGFDSLINFGFKSDAKGDYETLFSSYAHQLHGPLMPYSVLNYISSHDDDQPFDPLRQQAMAAGTRLLLSPGAAQIYYGDETARDLQVAHASGDAKLRSVMNWDDLKKNRRVQHSYVQEILRHWQKLGRFRQLHPSIGAGQHQQLAAQPYTFSRTLQQTDWQDQVVIALDLPEAQPVSITVAPVFADGSRVRDSYTGYTAIVKAGKVSLPRAGIVALIAQDQ</sequence>
<dbReference type="Pfam" id="PF00128">
    <property type="entry name" value="Alpha-amylase"/>
    <property type="match status" value="1"/>
</dbReference>
<evidence type="ECO:0000259" key="6">
    <source>
        <dbReference type="SMART" id="SM00642"/>
    </source>
</evidence>
<evidence type="ECO:0000256" key="2">
    <source>
        <dbReference type="RuleBase" id="RU003615"/>
    </source>
</evidence>
<dbReference type="Proteomes" id="UP000612361">
    <property type="component" value="Unassembled WGS sequence"/>
</dbReference>
<dbReference type="RefSeq" id="WP_186882678.1">
    <property type="nucleotide sequence ID" value="NZ_JACOGG010000036.1"/>
</dbReference>
<keyword evidence="5" id="KW-0732">Signal</keyword>
<feature type="domain" description="Glycosyl hydrolase family 13 catalytic" evidence="6">
    <location>
        <begin position="73"/>
        <end position="499"/>
    </location>
</feature>
<feature type="region of interest" description="Disordered" evidence="4">
    <location>
        <begin position="34"/>
        <end position="54"/>
    </location>
</feature>
<dbReference type="SMART" id="SM00642">
    <property type="entry name" value="Aamy"/>
    <property type="match status" value="1"/>
</dbReference>
<dbReference type="PRINTS" id="PR00110">
    <property type="entry name" value="ALPHAAMYLASE"/>
</dbReference>
<evidence type="ECO:0000256" key="5">
    <source>
        <dbReference type="SAM" id="SignalP"/>
    </source>
</evidence>
<organism evidence="7 8">
    <name type="scientific">Undibacterium rugosum</name>
    <dbReference type="NCBI Taxonomy" id="2762291"/>
    <lineage>
        <taxon>Bacteria</taxon>
        <taxon>Pseudomonadati</taxon>
        <taxon>Pseudomonadota</taxon>
        <taxon>Betaproteobacteria</taxon>
        <taxon>Burkholderiales</taxon>
        <taxon>Oxalobacteraceae</taxon>
        <taxon>Undibacterium</taxon>
    </lineage>
</organism>
<dbReference type="GO" id="GO:0004556">
    <property type="term" value="F:alpha-amylase activity"/>
    <property type="evidence" value="ECO:0007669"/>
    <property type="project" value="UniProtKB-UniRule"/>
</dbReference>
<keyword evidence="3" id="KW-0326">Glycosidase</keyword>
<dbReference type="PANTHER" id="PTHR10357:SF209">
    <property type="entry name" value="PERIPLASMIC ALPHA-AMYLASE"/>
    <property type="match status" value="1"/>
</dbReference>
<protein>
    <recommendedName>
        <fullName evidence="3">Alpha-amylase</fullName>
        <ecNumber evidence="3">3.2.1.1</ecNumber>
    </recommendedName>
</protein>
<dbReference type="GO" id="GO:0043169">
    <property type="term" value="F:cation binding"/>
    <property type="evidence" value="ECO:0007669"/>
    <property type="project" value="InterPro"/>
</dbReference>
<dbReference type="EMBL" id="JACOGG010000036">
    <property type="protein sequence ID" value="MBC3937195.1"/>
    <property type="molecule type" value="Genomic_DNA"/>
</dbReference>
<accession>A0A923I6F5</accession>
<keyword evidence="8" id="KW-1185">Reference proteome</keyword>
<dbReference type="InterPro" id="IPR017853">
    <property type="entry name" value="GH"/>
</dbReference>
<dbReference type="Gene3D" id="3.20.20.80">
    <property type="entry name" value="Glycosidases"/>
    <property type="match status" value="2"/>
</dbReference>
<dbReference type="GO" id="GO:0005975">
    <property type="term" value="P:carbohydrate metabolic process"/>
    <property type="evidence" value="ECO:0007669"/>
    <property type="project" value="InterPro"/>
</dbReference>
<comment type="catalytic activity">
    <reaction evidence="3">
        <text>Endohydrolysis of (1-&gt;4)-alpha-D-glucosidic linkages in polysaccharides containing three or more (1-&gt;4)-alpha-linked D-glucose units.</text>
        <dbReference type="EC" id="3.2.1.1"/>
    </reaction>
</comment>
<dbReference type="AlphaFoldDB" id="A0A923I6F5"/>
<dbReference type="SUPFAM" id="SSF51445">
    <property type="entry name" value="(Trans)glycosidases"/>
    <property type="match status" value="1"/>
</dbReference>
<proteinExistence type="inferred from homology"/>
<evidence type="ECO:0000256" key="4">
    <source>
        <dbReference type="SAM" id="MobiDB-lite"/>
    </source>
</evidence>
<dbReference type="InterPro" id="IPR006047">
    <property type="entry name" value="GH13_cat_dom"/>
</dbReference>
<dbReference type="EC" id="3.2.1.1" evidence="3"/>
<reference evidence="7" key="1">
    <citation type="submission" date="2020-08" db="EMBL/GenBank/DDBJ databases">
        <title>Novel species isolated from subtropical streams in China.</title>
        <authorList>
            <person name="Lu H."/>
        </authorList>
    </citation>
    <scope>NUCLEOTIDE SEQUENCE</scope>
    <source>
        <strain evidence="7">CY7W</strain>
    </source>
</reference>
<evidence type="ECO:0000256" key="1">
    <source>
        <dbReference type="ARBA" id="ARBA00008061"/>
    </source>
</evidence>
<feature type="chain" id="PRO_5037021972" description="Alpha-amylase" evidence="5">
    <location>
        <begin position="22"/>
        <end position="590"/>
    </location>
</feature>
<evidence type="ECO:0000256" key="3">
    <source>
        <dbReference type="RuleBase" id="RU361134"/>
    </source>
</evidence>
<name>A0A923I6F5_9BURK</name>
<feature type="signal peptide" evidence="5">
    <location>
        <begin position="1"/>
        <end position="21"/>
    </location>
</feature>
<evidence type="ECO:0000313" key="7">
    <source>
        <dbReference type="EMBL" id="MBC3937195.1"/>
    </source>
</evidence>
<dbReference type="PANTHER" id="PTHR10357">
    <property type="entry name" value="ALPHA-AMYLASE FAMILY MEMBER"/>
    <property type="match status" value="1"/>
</dbReference>
<comment type="similarity">
    <text evidence="1 2">Belongs to the glycosyl hydrolase 13 family.</text>
</comment>
<dbReference type="InterPro" id="IPR006046">
    <property type="entry name" value="Alpha_amylase"/>
</dbReference>
<evidence type="ECO:0000313" key="8">
    <source>
        <dbReference type="Proteomes" id="UP000612361"/>
    </source>
</evidence>
<keyword evidence="3" id="KW-0119">Carbohydrate metabolism</keyword>
<gene>
    <name evidence="7" type="ORF">H8K47_17695</name>
</gene>
<comment type="caution">
    <text evidence="7">The sequence shown here is derived from an EMBL/GenBank/DDBJ whole genome shotgun (WGS) entry which is preliminary data.</text>
</comment>